<proteinExistence type="predicted"/>
<dbReference type="EMBL" id="UINC01043343">
    <property type="protein sequence ID" value="SVB47244.1"/>
    <property type="molecule type" value="Genomic_DNA"/>
</dbReference>
<gene>
    <name evidence="1" type="ORF">METZ01_LOCUS200098</name>
</gene>
<organism evidence="1">
    <name type="scientific">marine metagenome</name>
    <dbReference type="NCBI Taxonomy" id="408172"/>
    <lineage>
        <taxon>unclassified sequences</taxon>
        <taxon>metagenomes</taxon>
        <taxon>ecological metagenomes</taxon>
    </lineage>
</organism>
<dbReference type="AlphaFoldDB" id="A0A382EAZ6"/>
<reference evidence="1" key="1">
    <citation type="submission" date="2018-05" db="EMBL/GenBank/DDBJ databases">
        <authorList>
            <person name="Lanie J.A."/>
            <person name="Ng W.-L."/>
            <person name="Kazmierczak K.M."/>
            <person name="Andrzejewski T.M."/>
            <person name="Davidsen T.M."/>
            <person name="Wayne K.J."/>
            <person name="Tettelin H."/>
            <person name="Glass J.I."/>
            <person name="Rusch D."/>
            <person name="Podicherti R."/>
            <person name="Tsui H.-C.T."/>
            <person name="Winkler M.E."/>
        </authorList>
    </citation>
    <scope>NUCLEOTIDE SEQUENCE</scope>
</reference>
<feature type="non-terminal residue" evidence="1">
    <location>
        <position position="1"/>
    </location>
</feature>
<evidence type="ECO:0000313" key="1">
    <source>
        <dbReference type="EMBL" id="SVB47244.1"/>
    </source>
</evidence>
<accession>A0A382EAZ6</accession>
<name>A0A382EAZ6_9ZZZZ</name>
<protein>
    <submittedName>
        <fullName evidence="1">Uncharacterized protein</fullName>
    </submittedName>
</protein>
<sequence>MQLDTEEPICVMDIDVLLLNDYKKIFDYPIKRGQFLAMPGWWRDTKKSGYYI</sequence>
<feature type="non-terminal residue" evidence="1">
    <location>
        <position position="52"/>
    </location>
</feature>